<accession>A0A822XZZ5</accession>
<comment type="caution">
    <text evidence="1">The sequence shown here is derived from an EMBL/GenBank/DDBJ whole genome shotgun (WGS) entry which is preliminary data.</text>
</comment>
<organism evidence="1 2">
    <name type="scientific">Nelumbo nucifera</name>
    <name type="common">Sacred lotus</name>
    <dbReference type="NCBI Taxonomy" id="4432"/>
    <lineage>
        <taxon>Eukaryota</taxon>
        <taxon>Viridiplantae</taxon>
        <taxon>Streptophyta</taxon>
        <taxon>Embryophyta</taxon>
        <taxon>Tracheophyta</taxon>
        <taxon>Spermatophyta</taxon>
        <taxon>Magnoliopsida</taxon>
        <taxon>Proteales</taxon>
        <taxon>Nelumbonaceae</taxon>
        <taxon>Nelumbo</taxon>
    </lineage>
</organism>
<dbReference type="EMBL" id="DUZY01000001">
    <property type="protein sequence ID" value="DAD25323.1"/>
    <property type="molecule type" value="Genomic_DNA"/>
</dbReference>
<reference evidence="1 2" key="1">
    <citation type="journal article" date="2020" name="Mol. Biol. Evol.">
        <title>Distinct Expression and Methylation Patterns for Genes with Different Fates following a Single Whole-Genome Duplication in Flowering Plants.</title>
        <authorList>
            <person name="Shi T."/>
            <person name="Rahmani R.S."/>
            <person name="Gugger P.F."/>
            <person name="Wang M."/>
            <person name="Li H."/>
            <person name="Zhang Y."/>
            <person name="Li Z."/>
            <person name="Wang Q."/>
            <person name="Van de Peer Y."/>
            <person name="Marchal K."/>
            <person name="Chen J."/>
        </authorList>
    </citation>
    <scope>NUCLEOTIDE SEQUENCE [LARGE SCALE GENOMIC DNA]</scope>
    <source>
        <tissue evidence="1">Leaf</tissue>
    </source>
</reference>
<dbReference type="AlphaFoldDB" id="A0A822XZZ5"/>
<sequence>MKIVVAAGTRLTAVDVEDDVERDRGREENERKRKSLGRSLLLQLLYSRHEDDELFSSNGEFEKEQ</sequence>
<evidence type="ECO:0000313" key="1">
    <source>
        <dbReference type="EMBL" id="DAD25323.1"/>
    </source>
</evidence>
<name>A0A822XZZ5_NELNU</name>
<keyword evidence="2" id="KW-1185">Reference proteome</keyword>
<proteinExistence type="predicted"/>
<gene>
    <name evidence="1" type="ORF">HUJ06_026787</name>
</gene>
<evidence type="ECO:0000313" key="2">
    <source>
        <dbReference type="Proteomes" id="UP000607653"/>
    </source>
</evidence>
<protein>
    <submittedName>
        <fullName evidence="1">Uncharacterized protein</fullName>
    </submittedName>
</protein>
<dbReference type="Proteomes" id="UP000607653">
    <property type="component" value="Unassembled WGS sequence"/>
</dbReference>